<comment type="caution">
    <text evidence="1">The sequence shown here is derived from an EMBL/GenBank/DDBJ whole genome shotgun (WGS) entry which is preliminary data.</text>
</comment>
<evidence type="ECO:0000313" key="1">
    <source>
        <dbReference type="EMBL" id="PJA47241.1"/>
    </source>
</evidence>
<evidence type="ECO:0008006" key="3">
    <source>
        <dbReference type="Google" id="ProtNLM"/>
    </source>
</evidence>
<protein>
    <recommendedName>
        <fullName evidence="3">Caib/baif family protein</fullName>
    </recommendedName>
</protein>
<dbReference type="AlphaFoldDB" id="A0A2M7XH95"/>
<dbReference type="Proteomes" id="UP000229749">
    <property type="component" value="Unassembled WGS sequence"/>
</dbReference>
<gene>
    <name evidence="1" type="ORF">CO172_02525</name>
</gene>
<name>A0A2M7XH95_9BACT</name>
<dbReference type="EMBL" id="PFWS01000038">
    <property type="protein sequence ID" value="PJA47241.1"/>
    <property type="molecule type" value="Genomic_DNA"/>
</dbReference>
<organism evidence="1 2">
    <name type="scientific">Candidatus Uhrbacteria bacterium CG_4_9_14_3_um_filter_36_7</name>
    <dbReference type="NCBI Taxonomy" id="1975033"/>
    <lineage>
        <taxon>Bacteria</taxon>
        <taxon>Candidatus Uhriibacteriota</taxon>
    </lineage>
</organism>
<proteinExistence type="predicted"/>
<evidence type="ECO:0000313" key="2">
    <source>
        <dbReference type="Proteomes" id="UP000229749"/>
    </source>
</evidence>
<reference evidence="2" key="1">
    <citation type="submission" date="2017-09" db="EMBL/GenBank/DDBJ databases">
        <title>Depth-based differentiation of microbial function through sediment-hosted aquifers and enrichment of novel symbionts in the deep terrestrial subsurface.</title>
        <authorList>
            <person name="Probst A.J."/>
            <person name="Ladd B."/>
            <person name="Jarett J.K."/>
            <person name="Geller-Mcgrath D.E."/>
            <person name="Sieber C.M.K."/>
            <person name="Emerson J.B."/>
            <person name="Anantharaman K."/>
            <person name="Thomas B.C."/>
            <person name="Malmstrom R."/>
            <person name="Stieglmeier M."/>
            <person name="Klingl A."/>
            <person name="Woyke T."/>
            <person name="Ryan C.M."/>
            <person name="Banfield J.F."/>
        </authorList>
    </citation>
    <scope>NUCLEOTIDE SEQUENCE [LARGE SCALE GENOMIC DNA]</scope>
</reference>
<accession>A0A2M7XH95</accession>
<sequence>MVSLMSKTPNYDAKVKAILDATMPGERVCALTGEKWNMTEEEIFWYKKFNVPPLKFCPKAIFWKMSLFWLTFSWWWNKHAQTNKPILTYIHPATGTRVLPDKEWFEKDFTSEGKEVIFDESFMRQLHALQIRVPLLANQNIKEPHKSICMFSFGDIESYFVMFSQTKNTFFSSCVSQVEDSSEIINGVSIAKSFDVLDSQRIYNGKFIRCSFDCMNSSFLFDCRNCEYCFGATNKRNRKYLWWNEQLSKEEWEKRQTEVNFRSHKQIDQLVYQFKTIIGTEAIWPENFNEQAINSTGEYLTNVTNVKESYLCLNGVHDCFKVIFSFGDSHDCAFCTGHTNLQYSFCDVNGRYSLGLKYTNGCQNSQNLEYCVQCFDCENCFGCVGLYRNKFCILNKKYTEEEYWQKLDQIKTWMLDRGEYGEFLTPDMSFNPFSDSGAPIYLCADDQVCKLLNAFDFDVSADGADGLSLQDHHKAKNIEDIPDNIDELDADDWVGIPIFDRGQNRYFAFLRPEIEFYKTYGIAPPNRHYIARMNNRTKESNAGMFEQTTCKKCSKEITIALNQTYPNRLVYCKECYLKYLEEKG</sequence>